<sequence>MSCLYLLLLGFLLAVPNNATPAATCGKGYGVSQGKCVDENECEYENPICGENAVCYNTVGSYYCQCETGYQTESKTVNFTQDESGGCEDINECMESKTICGPNAMCSNIPGSYYCMCVLGFAASNGEERFNASQSVTCSGEV</sequence>
<comment type="caution">
    <text evidence="1">The sequence shown here is derived from an EMBL/GenBank/DDBJ whole genome shotgun (WGS) entry which is preliminary data.</text>
</comment>
<proteinExistence type="predicted"/>
<name>A0ACC5XL37_PANGG</name>
<keyword evidence="2" id="KW-1185">Reference proteome</keyword>
<accession>A0ACC5XL37</accession>
<organism evidence="1 2">
    <name type="scientific">Pangasianodon gigas</name>
    <name type="common">Mekong giant catfish</name>
    <name type="synonym">Pangasius gigas</name>
    <dbReference type="NCBI Taxonomy" id="30993"/>
    <lineage>
        <taxon>Eukaryota</taxon>
        <taxon>Metazoa</taxon>
        <taxon>Chordata</taxon>
        <taxon>Craniata</taxon>
        <taxon>Vertebrata</taxon>
        <taxon>Euteleostomi</taxon>
        <taxon>Actinopterygii</taxon>
        <taxon>Neopterygii</taxon>
        <taxon>Teleostei</taxon>
        <taxon>Ostariophysi</taxon>
        <taxon>Siluriformes</taxon>
        <taxon>Pangasiidae</taxon>
        <taxon>Pangasianodon</taxon>
    </lineage>
</organism>
<protein>
    <submittedName>
        <fullName evidence="1">Uncharacterized protein</fullName>
    </submittedName>
</protein>
<reference evidence="1 2" key="1">
    <citation type="journal article" date="2022" name="bioRxiv">
        <title>An ancient truncated duplication of the anti-Mullerian hormone receptor type 2 gene is a potential conserved master sex determinant in the Pangasiidae catfish family.</title>
        <authorList>
            <person name="Wen M."/>
            <person name="Pan Q."/>
            <person name="Jouanno E."/>
            <person name="Montfort J."/>
            <person name="Zahm M."/>
            <person name="Cabau C."/>
            <person name="Klopp C."/>
            <person name="Iampietro C."/>
            <person name="Roques C."/>
            <person name="Bouchez O."/>
            <person name="Castinel A."/>
            <person name="Donnadieu C."/>
            <person name="Parrinello H."/>
            <person name="Poncet C."/>
            <person name="Belmonte E."/>
            <person name="Gautier V."/>
            <person name="Avarre J.-C."/>
            <person name="Dugue R."/>
            <person name="Gustiano R."/>
            <person name="Ha T.T.T."/>
            <person name="Campet M."/>
            <person name="Sriphairoj K."/>
            <person name="Ribolli J."/>
            <person name="de Almeida F.L."/>
            <person name="Desvignes T."/>
            <person name="Postlethwait J.H."/>
            <person name="Bucao C.F."/>
            <person name="Robinson-Rechavi M."/>
            <person name="Bobe J."/>
            <person name="Herpin A."/>
            <person name="Guiguen Y."/>
        </authorList>
    </citation>
    <scope>NUCLEOTIDE SEQUENCE [LARGE SCALE GENOMIC DNA]</scope>
    <source>
        <strain evidence="1">YG-Dec2019</strain>
    </source>
</reference>
<dbReference type="EMBL" id="CM040476">
    <property type="protein sequence ID" value="MCI4391819.1"/>
    <property type="molecule type" value="Genomic_DNA"/>
</dbReference>
<evidence type="ECO:0000313" key="2">
    <source>
        <dbReference type="Proteomes" id="UP000829447"/>
    </source>
</evidence>
<gene>
    <name evidence="1" type="ORF">PGIGA_G00138840</name>
</gene>
<evidence type="ECO:0000313" key="1">
    <source>
        <dbReference type="EMBL" id="MCI4391819.1"/>
    </source>
</evidence>
<dbReference type="Proteomes" id="UP000829447">
    <property type="component" value="Linkage Group LG23"/>
</dbReference>